<comment type="similarity">
    <text evidence="6">Belongs to the bacillales FliT family.</text>
</comment>
<dbReference type="Proteomes" id="UP000679992">
    <property type="component" value="Unassembled WGS sequence"/>
</dbReference>
<evidence type="ECO:0000256" key="3">
    <source>
        <dbReference type="ARBA" id="ARBA00022795"/>
    </source>
</evidence>
<evidence type="ECO:0000256" key="1">
    <source>
        <dbReference type="ARBA" id="ARBA00004514"/>
    </source>
</evidence>
<comment type="function">
    <text evidence="5">May act as an export chaperone for the filament capping protein FliD.</text>
</comment>
<evidence type="ECO:0000313" key="8">
    <source>
        <dbReference type="EMBL" id="GIP51608.1"/>
    </source>
</evidence>
<evidence type="ECO:0000256" key="4">
    <source>
        <dbReference type="ARBA" id="ARBA00023186"/>
    </source>
</evidence>
<protein>
    <recommendedName>
        <fullName evidence="7">Flagellar protein FliT</fullName>
    </recommendedName>
</protein>
<dbReference type="InterPro" id="IPR008622">
    <property type="entry name" value="FliT"/>
</dbReference>
<keyword evidence="9" id="KW-1185">Reference proteome</keyword>
<name>A0ABQ4M6P0_9BACL</name>
<comment type="subcellular location">
    <subcellularLocation>
        <location evidence="1">Cytoplasm</location>
        <location evidence="1">Cytosol</location>
    </subcellularLocation>
</comment>
<evidence type="ECO:0000256" key="6">
    <source>
        <dbReference type="ARBA" id="ARBA00093785"/>
    </source>
</evidence>
<proteinExistence type="inferred from homology"/>
<sequence>MMIVREYISQLEDATLSLVSRINEVDFEELLAFAEQREELVEKILPLKESFADQDRKRLKDLSKYDSMILDRMEHFKSEASQWLLNRGTIKDQRSAYNSSYTPESMFFDRKN</sequence>
<organism evidence="8 9">
    <name type="scientific">Paenibacillus vini</name>
    <dbReference type="NCBI Taxonomy" id="1476024"/>
    <lineage>
        <taxon>Bacteria</taxon>
        <taxon>Bacillati</taxon>
        <taxon>Bacillota</taxon>
        <taxon>Bacilli</taxon>
        <taxon>Bacillales</taxon>
        <taxon>Paenibacillaceae</taxon>
        <taxon>Paenibacillus</taxon>
    </lineage>
</organism>
<dbReference type="EMBL" id="BOSL01000001">
    <property type="protein sequence ID" value="GIP51608.1"/>
    <property type="molecule type" value="Genomic_DNA"/>
</dbReference>
<dbReference type="RefSeq" id="WP_213653733.1">
    <property type="nucleotide sequence ID" value="NZ_BOSL01000001.1"/>
</dbReference>
<evidence type="ECO:0000256" key="2">
    <source>
        <dbReference type="ARBA" id="ARBA00022490"/>
    </source>
</evidence>
<evidence type="ECO:0000256" key="5">
    <source>
        <dbReference type="ARBA" id="ARBA00093765"/>
    </source>
</evidence>
<reference evidence="8 9" key="1">
    <citation type="submission" date="2021-03" db="EMBL/GenBank/DDBJ databases">
        <title>Antimicrobial resistance genes in bacteria isolated from Japanese honey, and their potential for conferring macrolide and lincosamide resistance in the American foulbrood pathogen Paenibacillus larvae.</title>
        <authorList>
            <person name="Okamoto M."/>
            <person name="Kumagai M."/>
            <person name="Kanamori H."/>
            <person name="Takamatsu D."/>
        </authorList>
    </citation>
    <scope>NUCLEOTIDE SEQUENCE [LARGE SCALE GENOMIC DNA]</scope>
    <source>
        <strain evidence="8 9">J42TS3</strain>
    </source>
</reference>
<accession>A0ABQ4M6P0</accession>
<dbReference type="Pfam" id="PF05400">
    <property type="entry name" value="FliT"/>
    <property type="match status" value="1"/>
</dbReference>
<gene>
    <name evidence="8" type="ORF">J42TS3_06430</name>
</gene>
<keyword evidence="4" id="KW-0143">Chaperone</keyword>
<evidence type="ECO:0000256" key="7">
    <source>
        <dbReference type="ARBA" id="ARBA00093797"/>
    </source>
</evidence>
<keyword evidence="3" id="KW-1005">Bacterial flagellum biogenesis</keyword>
<evidence type="ECO:0000313" key="9">
    <source>
        <dbReference type="Proteomes" id="UP000679992"/>
    </source>
</evidence>
<keyword evidence="2" id="KW-0963">Cytoplasm</keyword>
<comment type="caution">
    <text evidence="8">The sequence shown here is derived from an EMBL/GenBank/DDBJ whole genome shotgun (WGS) entry which is preliminary data.</text>
</comment>